<dbReference type="PANTHER" id="PTHR30365">
    <property type="entry name" value="CYTOCHROME D UBIQUINOL OXIDASE"/>
    <property type="match status" value="1"/>
</dbReference>
<dbReference type="AlphaFoldDB" id="A0A4R6HZS9"/>
<dbReference type="GO" id="GO:0009055">
    <property type="term" value="F:electron transfer activity"/>
    <property type="evidence" value="ECO:0007669"/>
    <property type="project" value="UniProtKB-UniRule"/>
</dbReference>
<dbReference type="EMBL" id="SNWH01000003">
    <property type="protein sequence ID" value="TDO13955.1"/>
    <property type="molecule type" value="Genomic_DNA"/>
</dbReference>
<feature type="transmembrane region" description="Helical" evidence="12">
    <location>
        <begin position="12"/>
        <end position="41"/>
    </location>
</feature>
<comment type="caution">
    <text evidence="14">The sequence shown here is derived from an EMBL/GenBank/DDBJ whole genome shotgun (WGS) entry which is preliminary data.</text>
</comment>
<feature type="transmembrane region" description="Helical" evidence="12">
    <location>
        <begin position="125"/>
        <end position="146"/>
    </location>
</feature>
<name>A0A4R6HZS9_9GAMM</name>
<evidence type="ECO:0000313" key="14">
    <source>
        <dbReference type="EMBL" id="TDO13955.1"/>
    </source>
</evidence>
<dbReference type="RefSeq" id="WP_133482299.1">
    <property type="nucleotide sequence ID" value="NZ_SNWH01000003.1"/>
</dbReference>
<keyword evidence="15" id="KW-1185">Reference proteome</keyword>
<organism evidence="14 15">
    <name type="scientific">Halomonas ventosae</name>
    <dbReference type="NCBI Taxonomy" id="229007"/>
    <lineage>
        <taxon>Bacteria</taxon>
        <taxon>Pseudomonadati</taxon>
        <taxon>Pseudomonadota</taxon>
        <taxon>Gammaproteobacteria</taxon>
        <taxon>Oceanospirillales</taxon>
        <taxon>Halomonadaceae</taxon>
        <taxon>Halomonas</taxon>
    </lineage>
</organism>
<keyword evidence="5 12" id="KW-0349">Heme</keyword>
<evidence type="ECO:0000256" key="7">
    <source>
        <dbReference type="ARBA" id="ARBA00022723"/>
    </source>
</evidence>
<evidence type="ECO:0000256" key="2">
    <source>
        <dbReference type="ARBA" id="ARBA00009819"/>
    </source>
</evidence>
<keyword evidence="9 12" id="KW-1133">Transmembrane helix</keyword>
<dbReference type="PANTHER" id="PTHR30365:SF14">
    <property type="entry name" value="CYTOCHROME BD MENAQUINOL OXIDASE SUBUNIT I-RELATED"/>
    <property type="match status" value="1"/>
</dbReference>
<feature type="transmembrane region" description="Helical" evidence="12">
    <location>
        <begin position="355"/>
        <end position="376"/>
    </location>
</feature>
<keyword evidence="7 12" id="KW-0479">Metal-binding</keyword>
<keyword evidence="4 12" id="KW-1003">Cell membrane</keyword>
<evidence type="ECO:0000256" key="12">
    <source>
        <dbReference type="PIRNR" id="PIRNR006446"/>
    </source>
</evidence>
<feature type="transmembrane region" description="Helical" evidence="12">
    <location>
        <begin position="183"/>
        <end position="206"/>
    </location>
</feature>
<evidence type="ECO:0000256" key="13">
    <source>
        <dbReference type="SAM" id="MobiDB-lite"/>
    </source>
</evidence>
<dbReference type="GO" id="GO:0046872">
    <property type="term" value="F:metal ion binding"/>
    <property type="evidence" value="ECO:0007669"/>
    <property type="project" value="UniProtKB-UniRule"/>
</dbReference>
<keyword evidence="8 12" id="KW-0249">Electron transport</keyword>
<evidence type="ECO:0000256" key="8">
    <source>
        <dbReference type="ARBA" id="ARBA00022982"/>
    </source>
</evidence>
<dbReference type="GO" id="GO:0016682">
    <property type="term" value="F:oxidoreductase activity, acting on diphenols and related substances as donors, oxygen as acceptor"/>
    <property type="evidence" value="ECO:0007669"/>
    <property type="project" value="TreeGrafter"/>
</dbReference>
<feature type="transmembrane region" description="Helical" evidence="12">
    <location>
        <begin position="318"/>
        <end position="343"/>
    </location>
</feature>
<comment type="subcellular location">
    <subcellularLocation>
        <location evidence="12">Cell inner membrane</location>
    </subcellularLocation>
    <subcellularLocation>
        <location evidence="1">Cell membrane</location>
        <topology evidence="1">Multi-pass membrane protein</topology>
    </subcellularLocation>
</comment>
<dbReference type="GO" id="GO:0020037">
    <property type="term" value="F:heme binding"/>
    <property type="evidence" value="ECO:0007669"/>
    <property type="project" value="TreeGrafter"/>
</dbReference>
<feature type="transmembrane region" description="Helical" evidence="12">
    <location>
        <begin position="53"/>
        <end position="76"/>
    </location>
</feature>
<dbReference type="GO" id="GO:0005886">
    <property type="term" value="C:plasma membrane"/>
    <property type="evidence" value="ECO:0007669"/>
    <property type="project" value="UniProtKB-SubCell"/>
</dbReference>
<comment type="similarity">
    <text evidence="2 12">Belongs to the cytochrome ubiquinol oxidase subunit 1 family.</text>
</comment>
<feature type="transmembrane region" description="Helical" evidence="12">
    <location>
        <begin position="96"/>
        <end position="118"/>
    </location>
</feature>
<feature type="transmembrane region" description="Helical" evidence="12">
    <location>
        <begin position="404"/>
        <end position="427"/>
    </location>
</feature>
<proteinExistence type="inferred from homology"/>
<keyword evidence="3 12" id="KW-0813">Transport</keyword>
<gene>
    <name evidence="14" type="ORF">DFO68_103180</name>
</gene>
<dbReference type="GO" id="GO:0070069">
    <property type="term" value="C:cytochrome complex"/>
    <property type="evidence" value="ECO:0007669"/>
    <property type="project" value="UniProtKB-UniRule"/>
</dbReference>
<evidence type="ECO:0000256" key="5">
    <source>
        <dbReference type="ARBA" id="ARBA00022617"/>
    </source>
</evidence>
<evidence type="ECO:0000313" key="15">
    <source>
        <dbReference type="Proteomes" id="UP000295150"/>
    </source>
</evidence>
<dbReference type="OrthoDB" id="9807042at2"/>
<dbReference type="Proteomes" id="UP000295150">
    <property type="component" value="Unassembled WGS sequence"/>
</dbReference>
<keyword evidence="10 12" id="KW-0408">Iron</keyword>
<evidence type="ECO:0000256" key="1">
    <source>
        <dbReference type="ARBA" id="ARBA00004651"/>
    </source>
</evidence>
<reference evidence="14 15" key="1">
    <citation type="submission" date="2019-03" db="EMBL/GenBank/DDBJ databases">
        <title>Freshwater and sediment microbial communities from various areas in North America, analyzing microbe dynamics in response to fracking.</title>
        <authorList>
            <person name="Lamendella R."/>
        </authorList>
    </citation>
    <scope>NUCLEOTIDE SEQUENCE [LARGE SCALE GENOMIC DNA]</scope>
    <source>
        <strain evidence="14 15">1_TX</strain>
    </source>
</reference>
<feature type="compositionally biased region" description="Basic and acidic residues" evidence="13">
    <location>
        <begin position="441"/>
        <end position="450"/>
    </location>
</feature>
<protein>
    <submittedName>
        <fullName evidence="14">Cytochrome bd-I ubiquinol oxidase subunit 1 apoprotein</fullName>
    </submittedName>
</protein>
<dbReference type="InterPro" id="IPR002585">
    <property type="entry name" value="Cyt-d_ubiquinol_oxidase_su_1"/>
</dbReference>
<dbReference type="Pfam" id="PF01654">
    <property type="entry name" value="Cyt_bd_oxida_I"/>
    <property type="match status" value="1"/>
</dbReference>
<evidence type="ECO:0000256" key="4">
    <source>
        <dbReference type="ARBA" id="ARBA00022475"/>
    </source>
</evidence>
<feature type="region of interest" description="Disordered" evidence="13">
    <location>
        <begin position="441"/>
        <end position="472"/>
    </location>
</feature>
<evidence type="ECO:0000256" key="9">
    <source>
        <dbReference type="ARBA" id="ARBA00022989"/>
    </source>
</evidence>
<evidence type="ECO:0000256" key="3">
    <source>
        <dbReference type="ARBA" id="ARBA00022448"/>
    </source>
</evidence>
<evidence type="ECO:0000256" key="10">
    <source>
        <dbReference type="ARBA" id="ARBA00023004"/>
    </source>
</evidence>
<keyword evidence="6 12" id="KW-0812">Transmembrane</keyword>
<dbReference type="GO" id="GO:0019646">
    <property type="term" value="P:aerobic electron transport chain"/>
    <property type="evidence" value="ECO:0007669"/>
    <property type="project" value="InterPro"/>
</dbReference>
<accession>A0A4R6HZS9</accession>
<evidence type="ECO:0000256" key="6">
    <source>
        <dbReference type="ARBA" id="ARBA00022692"/>
    </source>
</evidence>
<feature type="transmembrane region" description="Helical" evidence="12">
    <location>
        <begin position="218"/>
        <end position="236"/>
    </location>
</feature>
<evidence type="ECO:0000256" key="11">
    <source>
        <dbReference type="ARBA" id="ARBA00023136"/>
    </source>
</evidence>
<sequence>MELDPLLLSRLQFAFVVAFHAIFPVFTIGLASYIALLNGLFFKTENPAWDRLALFWTKVFAVVFGMGVVSGIVMSFQFGTNWSNFSLAAANFLGPVLSYEVVTAFFLEAGFLGVLLFGRGKVPQGVHLFAAIMVATGTFISAFWILSANSWMQTPAGVELIDGRFHVTSWSEAIFNSSFPYRFWHMVLASFLTGGFVVAGVSAWYLLIKRDVEANRKALSMCLWMLLVLAPAQAVLGDFHGLNTLEHQPTKVAAMEANWERGSHVPLLLFAWPDKEAQENRFEIGIPSLASLILTHHVDGVVPGLSEVPPEEQPPVWLVFWSFRVMVGIGLVMIAVALTGLWLRRGGRIYEHRGFLQLLRVMTVTPFIAVLAGWFVTETGRAPWLVYGMMTHAEGLTPSLSGGMALFTLIGYIAVYAVVFLAGTYYLTRVVRQGMLPETQQEAKEGEIQRPTRPLSAANATFEDASRQPGRS</sequence>
<keyword evidence="11 12" id="KW-0472">Membrane</keyword>
<dbReference type="PIRSF" id="PIRSF006446">
    <property type="entry name" value="Cyt_quinol_oxidase_1"/>
    <property type="match status" value="1"/>
</dbReference>